<dbReference type="InterPro" id="IPR029060">
    <property type="entry name" value="PIN-like_dom_sf"/>
</dbReference>
<dbReference type="AlphaFoldDB" id="A0A1U7J132"/>
<protein>
    <submittedName>
        <fullName evidence="9">DNA-binding protein</fullName>
    </submittedName>
</protein>
<dbReference type="InterPro" id="IPR002716">
    <property type="entry name" value="PIN_dom"/>
</dbReference>
<proteinExistence type="inferred from homology"/>
<accession>A0A1U7J132</accession>
<evidence type="ECO:0000256" key="5">
    <source>
        <dbReference type="ARBA" id="ARBA00022801"/>
    </source>
</evidence>
<evidence type="ECO:0000256" key="2">
    <source>
        <dbReference type="ARBA" id="ARBA00022649"/>
    </source>
</evidence>
<name>A0A1U7J132_9CYAN</name>
<dbReference type="GO" id="GO:0003677">
    <property type="term" value="F:DNA binding"/>
    <property type="evidence" value="ECO:0007669"/>
    <property type="project" value="UniProtKB-KW"/>
</dbReference>
<dbReference type="OrthoDB" id="9796690at2"/>
<keyword evidence="10" id="KW-1185">Reference proteome</keyword>
<keyword evidence="9" id="KW-0238">DNA-binding</keyword>
<dbReference type="PANTHER" id="PTHR33653">
    <property type="entry name" value="RIBONUCLEASE VAPC2"/>
    <property type="match status" value="1"/>
</dbReference>
<comment type="caution">
    <text evidence="9">The sequence shown here is derived from an EMBL/GenBank/DDBJ whole genome shotgun (WGS) entry which is preliminary data.</text>
</comment>
<dbReference type="GO" id="GO:0016787">
    <property type="term" value="F:hydrolase activity"/>
    <property type="evidence" value="ECO:0007669"/>
    <property type="project" value="UniProtKB-KW"/>
</dbReference>
<dbReference type="SUPFAM" id="SSF88723">
    <property type="entry name" value="PIN domain-like"/>
    <property type="match status" value="1"/>
</dbReference>
<evidence type="ECO:0000256" key="1">
    <source>
        <dbReference type="ARBA" id="ARBA00001946"/>
    </source>
</evidence>
<evidence type="ECO:0000259" key="8">
    <source>
        <dbReference type="Pfam" id="PF01850"/>
    </source>
</evidence>
<reference evidence="9 10" key="1">
    <citation type="submission" date="2016-11" db="EMBL/GenBank/DDBJ databases">
        <title>Draft Genome Sequences of Nine Cyanobacterial Strains from Diverse Habitats.</title>
        <authorList>
            <person name="Zhu T."/>
            <person name="Hou S."/>
            <person name="Lu X."/>
            <person name="Hess W.R."/>
        </authorList>
    </citation>
    <scope>NUCLEOTIDE SEQUENCE [LARGE SCALE GENOMIC DNA]</scope>
    <source>
        <strain evidence="9 10">NIES-30</strain>
    </source>
</reference>
<dbReference type="Proteomes" id="UP000185557">
    <property type="component" value="Unassembled WGS sequence"/>
</dbReference>
<evidence type="ECO:0000256" key="7">
    <source>
        <dbReference type="ARBA" id="ARBA00038093"/>
    </source>
</evidence>
<feature type="domain" description="PIN" evidence="8">
    <location>
        <begin position="4"/>
        <end position="115"/>
    </location>
</feature>
<evidence type="ECO:0000256" key="3">
    <source>
        <dbReference type="ARBA" id="ARBA00022722"/>
    </source>
</evidence>
<evidence type="ECO:0000256" key="6">
    <source>
        <dbReference type="ARBA" id="ARBA00022842"/>
    </source>
</evidence>
<keyword evidence="3" id="KW-0540">Nuclease</keyword>
<dbReference type="STRING" id="549789.NIES30_19095"/>
<dbReference type="EMBL" id="MRCG01000016">
    <property type="protein sequence ID" value="OKH45636.1"/>
    <property type="molecule type" value="Genomic_DNA"/>
</dbReference>
<dbReference type="GO" id="GO:0004518">
    <property type="term" value="F:nuclease activity"/>
    <property type="evidence" value="ECO:0007669"/>
    <property type="project" value="UniProtKB-KW"/>
</dbReference>
<dbReference type="InterPro" id="IPR050556">
    <property type="entry name" value="Type_II_TA_system_RNase"/>
</dbReference>
<keyword evidence="5" id="KW-0378">Hydrolase</keyword>
<dbReference type="GO" id="GO:0046872">
    <property type="term" value="F:metal ion binding"/>
    <property type="evidence" value="ECO:0007669"/>
    <property type="project" value="UniProtKB-KW"/>
</dbReference>
<dbReference type="Gene3D" id="3.40.50.1010">
    <property type="entry name" value="5'-nuclease"/>
    <property type="match status" value="1"/>
</dbReference>
<dbReference type="RefSeq" id="WP_073610040.1">
    <property type="nucleotide sequence ID" value="NZ_MRCG01000016.1"/>
</dbReference>
<sequence length="126" mass="14353">MQLIFDTNIFIYHFNNQLNESGENLLRTGLMGQGAYSVISRIEVLGFQQSKLEEARAKQLLSRLVELPLTSEVAERTIQLRKHFKIKVPNAIIAATALEYSLQLITRNTADFSKIESLRLANPFED</sequence>
<keyword evidence="4" id="KW-0479">Metal-binding</keyword>
<keyword evidence="2" id="KW-1277">Toxin-antitoxin system</keyword>
<dbReference type="CDD" id="cd18738">
    <property type="entry name" value="PIN_VapC4-5_FitB-like"/>
    <property type="match status" value="1"/>
</dbReference>
<dbReference type="PANTHER" id="PTHR33653:SF1">
    <property type="entry name" value="RIBONUCLEASE VAPC2"/>
    <property type="match status" value="1"/>
</dbReference>
<dbReference type="Pfam" id="PF01850">
    <property type="entry name" value="PIN"/>
    <property type="match status" value="1"/>
</dbReference>
<comment type="cofactor">
    <cofactor evidence="1">
        <name>Mg(2+)</name>
        <dbReference type="ChEBI" id="CHEBI:18420"/>
    </cofactor>
</comment>
<gene>
    <name evidence="9" type="ORF">NIES30_19095</name>
</gene>
<organism evidence="9 10">
    <name type="scientific">Phormidium tenue NIES-30</name>
    <dbReference type="NCBI Taxonomy" id="549789"/>
    <lineage>
        <taxon>Bacteria</taxon>
        <taxon>Bacillati</taxon>
        <taxon>Cyanobacteriota</taxon>
        <taxon>Cyanophyceae</taxon>
        <taxon>Oscillatoriophycideae</taxon>
        <taxon>Oscillatoriales</taxon>
        <taxon>Oscillatoriaceae</taxon>
        <taxon>Phormidium</taxon>
    </lineage>
</organism>
<evidence type="ECO:0000256" key="4">
    <source>
        <dbReference type="ARBA" id="ARBA00022723"/>
    </source>
</evidence>
<comment type="similarity">
    <text evidence="7">Belongs to the PINc/VapC protein family.</text>
</comment>
<keyword evidence="6" id="KW-0460">Magnesium</keyword>
<evidence type="ECO:0000313" key="9">
    <source>
        <dbReference type="EMBL" id="OKH45636.1"/>
    </source>
</evidence>
<evidence type="ECO:0000313" key="10">
    <source>
        <dbReference type="Proteomes" id="UP000185557"/>
    </source>
</evidence>